<dbReference type="EMBL" id="JBICBT010000995">
    <property type="protein sequence ID" value="KAL3088807.1"/>
    <property type="molecule type" value="Genomic_DNA"/>
</dbReference>
<evidence type="ECO:0000313" key="1">
    <source>
        <dbReference type="EMBL" id="KAL3088807.1"/>
    </source>
</evidence>
<accession>A0ABD2JE63</accession>
<evidence type="ECO:0000313" key="2">
    <source>
        <dbReference type="Proteomes" id="UP001620626"/>
    </source>
</evidence>
<comment type="caution">
    <text evidence="1">The sequence shown here is derived from an EMBL/GenBank/DDBJ whole genome shotgun (WGS) entry which is preliminary data.</text>
</comment>
<organism evidence="1 2">
    <name type="scientific">Heterodera trifolii</name>
    <dbReference type="NCBI Taxonomy" id="157864"/>
    <lineage>
        <taxon>Eukaryota</taxon>
        <taxon>Metazoa</taxon>
        <taxon>Ecdysozoa</taxon>
        <taxon>Nematoda</taxon>
        <taxon>Chromadorea</taxon>
        <taxon>Rhabditida</taxon>
        <taxon>Tylenchina</taxon>
        <taxon>Tylenchomorpha</taxon>
        <taxon>Tylenchoidea</taxon>
        <taxon>Heteroderidae</taxon>
        <taxon>Heteroderinae</taxon>
        <taxon>Heterodera</taxon>
    </lineage>
</organism>
<dbReference type="AlphaFoldDB" id="A0ABD2JE63"/>
<keyword evidence="2" id="KW-1185">Reference proteome</keyword>
<sequence>METLKNFTLRDLFKLLLLPDADFEQWLQEHKLLHTRRFCECGHEMRFKWKPNRPKPLWMCCSKKNHDGRTPAKGFYTGTFFEGCVRITPKQVFEFAYYWCRNINDDEITFQLKLGAQTLFDWKRFARDVTAEYMVKNGHIDDKLPDEFGTNSALNFVDPKTGECHTNPAETTWQKFKQTHKARDGGTNNSSLFLTYVSDFLWRKKFGGPDAFYHFWSQVAELYPIYT</sequence>
<name>A0ABD2JE63_9BILA</name>
<dbReference type="Proteomes" id="UP001620626">
    <property type="component" value="Unassembled WGS sequence"/>
</dbReference>
<protein>
    <submittedName>
        <fullName evidence="1">Uncharacterized protein</fullName>
    </submittedName>
</protein>
<reference evidence="1 2" key="1">
    <citation type="submission" date="2024-10" db="EMBL/GenBank/DDBJ databases">
        <authorList>
            <person name="Kim D."/>
        </authorList>
    </citation>
    <scope>NUCLEOTIDE SEQUENCE [LARGE SCALE GENOMIC DNA]</scope>
    <source>
        <strain evidence="1">BH-2024</strain>
    </source>
</reference>
<proteinExistence type="predicted"/>
<gene>
    <name evidence="1" type="ORF">niasHT_023155</name>
</gene>